<reference evidence="1 2" key="1">
    <citation type="submission" date="2018-08" db="EMBL/GenBank/DDBJ databases">
        <title>Genome Sequences of Legionella pneumophila subsp. pneumophila Isolates, Recovered from a Drinking Water System in a Large Builging.</title>
        <authorList>
            <person name="Gomez-Alvarez V."/>
            <person name="Boczek L."/>
            <person name="King D."/>
            <person name="Pemberton A."/>
            <person name="Pfaller S."/>
            <person name="Rodgers M."/>
            <person name="Santodomingo J."/>
            <person name="Revetta R."/>
        </authorList>
    </citation>
    <scope>NUCLEOTIDE SEQUENCE [LARGE SCALE GENOMIC DNA]</scope>
    <source>
        <strain evidence="1 2">L01C.1</strain>
    </source>
</reference>
<dbReference type="SUPFAM" id="SSF81383">
    <property type="entry name" value="F-box domain"/>
    <property type="match status" value="1"/>
</dbReference>
<dbReference type="CDD" id="cd09917">
    <property type="entry name" value="F-box_SF"/>
    <property type="match status" value="1"/>
</dbReference>
<dbReference type="InterPro" id="IPR036047">
    <property type="entry name" value="F-box-like_dom_sf"/>
</dbReference>
<name>A0A3A6TY86_LEGPN</name>
<organism evidence="1 2">
    <name type="scientific">Legionella pneumophila subsp. pneumophila</name>
    <dbReference type="NCBI Taxonomy" id="91891"/>
    <lineage>
        <taxon>Bacteria</taxon>
        <taxon>Pseudomonadati</taxon>
        <taxon>Pseudomonadota</taxon>
        <taxon>Gammaproteobacteria</taxon>
        <taxon>Legionellales</taxon>
        <taxon>Legionellaceae</taxon>
        <taxon>Legionella</taxon>
    </lineage>
</organism>
<dbReference type="AlphaFoldDB" id="A0A3A6TY86"/>
<dbReference type="Proteomes" id="UP000277145">
    <property type="component" value="Unassembled WGS sequence"/>
</dbReference>
<dbReference type="Gene3D" id="1.20.1280.50">
    <property type="match status" value="1"/>
</dbReference>
<evidence type="ECO:0000313" key="1">
    <source>
        <dbReference type="EMBL" id="RJY33847.1"/>
    </source>
</evidence>
<proteinExistence type="predicted"/>
<dbReference type="EMBL" id="QWDR01000001">
    <property type="protein sequence ID" value="RJY33847.1"/>
    <property type="molecule type" value="Genomic_DNA"/>
</dbReference>
<dbReference type="InterPro" id="IPR001810">
    <property type="entry name" value="F-box_dom"/>
</dbReference>
<dbReference type="PROSITE" id="PS50181">
    <property type="entry name" value="FBOX"/>
    <property type="match status" value="1"/>
</dbReference>
<dbReference type="RefSeq" id="WP_011212860.1">
    <property type="nucleotide sequence ID" value="NZ_CP021281.1"/>
</dbReference>
<sequence length="188" mass="21414">MKAKYDPTEPGLQKLPSEIKVMILEFLDAKSKLALSQTNYGWRDLILDWPEYTKEITNTLFRLDKKRHRQAIAQMMSGRVTASSMAKLFEELLCSSIPSSYVFLIFFASQNSVAFIEVLTVILVFAAITSLAHDLVDYFIESDTKAEKQHAQRRAFQFFAQPSQNAVQQNSEEENLSADPKARPCEPL</sequence>
<comment type="caution">
    <text evidence="1">The sequence shown here is derived from an EMBL/GenBank/DDBJ whole genome shotgun (WGS) entry which is preliminary data.</text>
</comment>
<protein>
    <submittedName>
        <fullName evidence="1">F-box protein</fullName>
    </submittedName>
</protein>
<evidence type="ECO:0000313" key="2">
    <source>
        <dbReference type="Proteomes" id="UP000277145"/>
    </source>
</evidence>
<dbReference type="SMART" id="SM00256">
    <property type="entry name" value="FBOX"/>
    <property type="match status" value="1"/>
</dbReference>
<gene>
    <name evidence="1" type="ORF">D1H98_03350</name>
</gene>
<dbReference type="Pfam" id="PF12937">
    <property type="entry name" value="F-box-like"/>
    <property type="match status" value="1"/>
</dbReference>
<accession>A0A3A6TY86</accession>